<reference evidence="1" key="1">
    <citation type="submission" date="2014-11" db="EMBL/GenBank/DDBJ databases">
        <authorList>
            <person name="Amaro Gonzalez C."/>
        </authorList>
    </citation>
    <scope>NUCLEOTIDE SEQUENCE</scope>
</reference>
<dbReference type="EMBL" id="GBXM01017828">
    <property type="protein sequence ID" value="JAH90749.1"/>
    <property type="molecule type" value="Transcribed_RNA"/>
</dbReference>
<reference evidence="1" key="2">
    <citation type="journal article" date="2015" name="Fish Shellfish Immunol.">
        <title>Early steps in the European eel (Anguilla anguilla)-Vibrio vulnificus interaction in the gills: Role of the RtxA13 toxin.</title>
        <authorList>
            <person name="Callol A."/>
            <person name="Pajuelo D."/>
            <person name="Ebbesson L."/>
            <person name="Teles M."/>
            <person name="MacKenzie S."/>
            <person name="Amaro C."/>
        </authorList>
    </citation>
    <scope>NUCLEOTIDE SEQUENCE</scope>
</reference>
<dbReference type="AlphaFoldDB" id="A0A0E9WK45"/>
<name>A0A0E9WK45_ANGAN</name>
<protein>
    <submittedName>
        <fullName evidence="1">Uncharacterized protein</fullName>
    </submittedName>
</protein>
<sequence>MLRCAPLSHGIVPSVRRVSVSTYRLRFYPF</sequence>
<proteinExistence type="predicted"/>
<evidence type="ECO:0000313" key="1">
    <source>
        <dbReference type="EMBL" id="JAH90749.1"/>
    </source>
</evidence>
<organism evidence="1">
    <name type="scientific">Anguilla anguilla</name>
    <name type="common">European freshwater eel</name>
    <name type="synonym">Muraena anguilla</name>
    <dbReference type="NCBI Taxonomy" id="7936"/>
    <lineage>
        <taxon>Eukaryota</taxon>
        <taxon>Metazoa</taxon>
        <taxon>Chordata</taxon>
        <taxon>Craniata</taxon>
        <taxon>Vertebrata</taxon>
        <taxon>Euteleostomi</taxon>
        <taxon>Actinopterygii</taxon>
        <taxon>Neopterygii</taxon>
        <taxon>Teleostei</taxon>
        <taxon>Anguilliformes</taxon>
        <taxon>Anguillidae</taxon>
        <taxon>Anguilla</taxon>
    </lineage>
</organism>
<accession>A0A0E9WK45</accession>